<dbReference type="PANTHER" id="PTHR11592:SF78">
    <property type="entry name" value="GLUTATHIONE PEROXIDASE"/>
    <property type="match status" value="1"/>
</dbReference>
<dbReference type="EMBL" id="UINC01077198">
    <property type="protein sequence ID" value="SVC17101.1"/>
    <property type="molecule type" value="Genomic_DNA"/>
</dbReference>
<gene>
    <name evidence="4" type="ORF">METZ01_LOCUS269955</name>
</gene>
<comment type="similarity">
    <text evidence="1">Belongs to the glutathione peroxidase family.</text>
</comment>
<accession>A0A382K356</accession>
<dbReference type="InterPro" id="IPR000889">
    <property type="entry name" value="Glutathione_peroxidase"/>
</dbReference>
<keyword evidence="2" id="KW-0575">Peroxidase</keyword>
<dbReference type="Pfam" id="PF00255">
    <property type="entry name" value="GSHPx"/>
    <property type="match status" value="1"/>
</dbReference>
<dbReference type="GO" id="GO:0034599">
    <property type="term" value="P:cellular response to oxidative stress"/>
    <property type="evidence" value="ECO:0007669"/>
    <property type="project" value="TreeGrafter"/>
</dbReference>
<sequence length="159" mass="17230">MNGLQDFEIDSIQGGGNLVPDLKGKVVLAVNVASKCGLTPQYEGLENLYGDLQDQGFAIVGFPCNQFGAQEPGTPDEIVEFCATNYAVSFPLTEKIDVNGANKHAIYEWLTSPANGVPGDIEWNFEKFLIDRDGKVIKRYPPPTVPDDAALLQDIADAL</sequence>
<organism evidence="4">
    <name type="scientific">marine metagenome</name>
    <dbReference type="NCBI Taxonomy" id="408172"/>
    <lineage>
        <taxon>unclassified sequences</taxon>
        <taxon>metagenomes</taxon>
        <taxon>ecological metagenomes</taxon>
    </lineage>
</organism>
<dbReference type="Gene3D" id="3.40.30.10">
    <property type="entry name" value="Glutaredoxin"/>
    <property type="match status" value="1"/>
</dbReference>
<dbReference type="CDD" id="cd00340">
    <property type="entry name" value="GSH_Peroxidase"/>
    <property type="match status" value="1"/>
</dbReference>
<evidence type="ECO:0000256" key="2">
    <source>
        <dbReference type="ARBA" id="ARBA00022559"/>
    </source>
</evidence>
<dbReference type="SUPFAM" id="SSF52833">
    <property type="entry name" value="Thioredoxin-like"/>
    <property type="match status" value="1"/>
</dbReference>
<evidence type="ECO:0008006" key="5">
    <source>
        <dbReference type="Google" id="ProtNLM"/>
    </source>
</evidence>
<proteinExistence type="inferred from homology"/>
<dbReference type="InterPro" id="IPR036249">
    <property type="entry name" value="Thioredoxin-like_sf"/>
</dbReference>
<dbReference type="FunFam" id="3.40.30.10:FF:000010">
    <property type="entry name" value="Glutathione peroxidase"/>
    <property type="match status" value="1"/>
</dbReference>
<dbReference type="AlphaFoldDB" id="A0A382K356"/>
<evidence type="ECO:0000256" key="1">
    <source>
        <dbReference type="ARBA" id="ARBA00006926"/>
    </source>
</evidence>
<reference evidence="4" key="1">
    <citation type="submission" date="2018-05" db="EMBL/GenBank/DDBJ databases">
        <authorList>
            <person name="Lanie J.A."/>
            <person name="Ng W.-L."/>
            <person name="Kazmierczak K.M."/>
            <person name="Andrzejewski T.M."/>
            <person name="Davidsen T.M."/>
            <person name="Wayne K.J."/>
            <person name="Tettelin H."/>
            <person name="Glass J.I."/>
            <person name="Rusch D."/>
            <person name="Podicherti R."/>
            <person name="Tsui H.-C.T."/>
            <person name="Winkler M.E."/>
        </authorList>
    </citation>
    <scope>NUCLEOTIDE SEQUENCE</scope>
</reference>
<protein>
    <recommendedName>
        <fullName evidence="5">Glutathione peroxidase</fullName>
    </recommendedName>
</protein>
<dbReference type="InterPro" id="IPR029760">
    <property type="entry name" value="GPX_CS"/>
</dbReference>
<name>A0A382K356_9ZZZZ</name>
<dbReference type="PRINTS" id="PR01011">
    <property type="entry name" value="GLUTPROXDASE"/>
</dbReference>
<dbReference type="PANTHER" id="PTHR11592">
    <property type="entry name" value="GLUTATHIONE PEROXIDASE"/>
    <property type="match status" value="1"/>
</dbReference>
<dbReference type="GO" id="GO:0004601">
    <property type="term" value="F:peroxidase activity"/>
    <property type="evidence" value="ECO:0007669"/>
    <property type="project" value="UniProtKB-KW"/>
</dbReference>
<dbReference type="PIRSF" id="PIRSF000303">
    <property type="entry name" value="Glutathion_perox"/>
    <property type="match status" value="1"/>
</dbReference>
<dbReference type="PROSITE" id="PS51355">
    <property type="entry name" value="GLUTATHIONE_PEROXID_3"/>
    <property type="match status" value="1"/>
</dbReference>
<evidence type="ECO:0000313" key="4">
    <source>
        <dbReference type="EMBL" id="SVC17101.1"/>
    </source>
</evidence>
<dbReference type="PROSITE" id="PS00763">
    <property type="entry name" value="GLUTATHIONE_PEROXID_2"/>
    <property type="match status" value="1"/>
</dbReference>
<keyword evidence="3" id="KW-0560">Oxidoreductase</keyword>
<evidence type="ECO:0000256" key="3">
    <source>
        <dbReference type="ARBA" id="ARBA00023002"/>
    </source>
</evidence>